<accession>A0A840TQE1</accession>
<dbReference type="Proteomes" id="UP000557307">
    <property type="component" value="Unassembled WGS sequence"/>
</dbReference>
<gene>
    <name evidence="1" type="ORF">HNQ92_002070</name>
</gene>
<comment type="caution">
    <text evidence="1">The sequence shown here is derived from an EMBL/GenBank/DDBJ whole genome shotgun (WGS) entry which is preliminary data.</text>
</comment>
<dbReference type="EMBL" id="JACHGF010000003">
    <property type="protein sequence ID" value="MBB5283927.1"/>
    <property type="molecule type" value="Genomic_DNA"/>
</dbReference>
<reference evidence="1 2" key="1">
    <citation type="submission" date="2020-08" db="EMBL/GenBank/DDBJ databases">
        <title>Genomic Encyclopedia of Type Strains, Phase IV (KMG-IV): sequencing the most valuable type-strain genomes for metagenomic binning, comparative biology and taxonomic classification.</title>
        <authorList>
            <person name="Goeker M."/>
        </authorList>
    </citation>
    <scope>NUCLEOTIDE SEQUENCE [LARGE SCALE GENOMIC DNA]</scope>
    <source>
        <strain evidence="1 2">DSM 105074</strain>
    </source>
</reference>
<keyword evidence="2" id="KW-1185">Reference proteome</keyword>
<organism evidence="1 2">
    <name type="scientific">Rhabdobacter roseus</name>
    <dbReference type="NCBI Taxonomy" id="1655419"/>
    <lineage>
        <taxon>Bacteria</taxon>
        <taxon>Pseudomonadati</taxon>
        <taxon>Bacteroidota</taxon>
        <taxon>Cytophagia</taxon>
        <taxon>Cytophagales</taxon>
        <taxon>Cytophagaceae</taxon>
        <taxon>Rhabdobacter</taxon>
    </lineage>
</organism>
<proteinExistence type="predicted"/>
<dbReference type="AlphaFoldDB" id="A0A840TQE1"/>
<evidence type="ECO:0000313" key="2">
    <source>
        <dbReference type="Proteomes" id="UP000557307"/>
    </source>
</evidence>
<sequence>MTLALFWGVTFKLTAQPVTYVPDLNLGHRSFTYLHTISYSFNDKIRINNLTLLDTEYQEDKNNIFFIRNTVSFSISQKIALNAAVGIKNPGSFLTASAQYRVVKPTYWFAYSLGTTYQRGFTLEQAVSFDYSPYLTQTLQLYFNLLAIANVHRQGYQRGLQFVRLGLKQQKASYGFALNLDQFNNNTKTLQNAGLFIKYHF</sequence>
<protein>
    <recommendedName>
        <fullName evidence="3">DUF2490 domain-containing protein</fullName>
    </recommendedName>
</protein>
<dbReference type="RefSeq" id="WP_221307428.1">
    <property type="nucleotide sequence ID" value="NZ_JACHGF010000003.1"/>
</dbReference>
<name>A0A840TQE1_9BACT</name>
<evidence type="ECO:0008006" key="3">
    <source>
        <dbReference type="Google" id="ProtNLM"/>
    </source>
</evidence>
<evidence type="ECO:0000313" key="1">
    <source>
        <dbReference type="EMBL" id="MBB5283927.1"/>
    </source>
</evidence>